<dbReference type="InterPro" id="IPR007592">
    <property type="entry name" value="GEBP"/>
</dbReference>
<dbReference type="STRING" id="49390.A0A068U0C2"/>
<dbReference type="OMA" id="MFYLEQE"/>
<dbReference type="OrthoDB" id="1885109at2759"/>
<dbReference type="PANTHER" id="PTHR31662:SF8">
    <property type="entry name" value="EXPRESSED PROTEIN"/>
    <property type="match status" value="1"/>
</dbReference>
<evidence type="ECO:0000256" key="1">
    <source>
        <dbReference type="ARBA" id="ARBA00010820"/>
    </source>
</evidence>
<dbReference type="EMBL" id="HG739091">
    <property type="protein sequence ID" value="CDP01619.1"/>
    <property type="molecule type" value="Genomic_DNA"/>
</dbReference>
<keyword evidence="5" id="KW-1185">Reference proteome</keyword>
<gene>
    <name evidence="4" type="ORF">GSCOC_T00036722001</name>
</gene>
<name>A0A068U0C2_COFCA</name>
<dbReference type="GO" id="GO:0005634">
    <property type="term" value="C:nucleus"/>
    <property type="evidence" value="ECO:0007669"/>
    <property type="project" value="TreeGrafter"/>
</dbReference>
<dbReference type="PhylomeDB" id="A0A068U0C2"/>
<evidence type="ECO:0000313" key="4">
    <source>
        <dbReference type="EMBL" id="CDP01619.1"/>
    </source>
</evidence>
<sequence length="327" mass="36979">MDSTLAPAPPIKASASKLPIKRKTPDPNPSSHSDPDPDPDPKYSSPVPDGDPRPPPFKFHRIWTEPDEIRFLQGLLHCASDNLSFPRDLNIFYARFSDTMSQPYTKSQLSEKLRRLRKKFRVIASRISKGLDQSFLSPHDRALFEISKRLWHPDYADTSPFGGVSGGKATKSDLVGVEVSFLPEILSGLHPNEVENFELKWEKSDNVVEGVDFGDMGFDGGVKLSEVNVEFEKEEEEADEMGWRNGGEMGAEEVAVAKAVIDAFDKSLEEVRMGVVKDGGSLNGCEQEEEGKRWDFDRRWKVQRVAELDVLTRRMRLVFEQSLLRRQ</sequence>
<feature type="region of interest" description="Disordered" evidence="2">
    <location>
        <begin position="1"/>
        <end position="59"/>
    </location>
</feature>
<accession>A0A068U0C2</accession>
<evidence type="ECO:0000256" key="2">
    <source>
        <dbReference type="SAM" id="MobiDB-lite"/>
    </source>
</evidence>
<dbReference type="Pfam" id="PF04504">
    <property type="entry name" value="GeBP-like_DBD"/>
    <property type="match status" value="1"/>
</dbReference>
<dbReference type="Proteomes" id="UP000295252">
    <property type="component" value="Chromosome IX"/>
</dbReference>
<evidence type="ECO:0000259" key="3">
    <source>
        <dbReference type="Pfam" id="PF04504"/>
    </source>
</evidence>
<dbReference type="InterPro" id="IPR053932">
    <property type="entry name" value="GeBP-like_DBD"/>
</dbReference>
<dbReference type="GO" id="GO:0006355">
    <property type="term" value="P:regulation of DNA-templated transcription"/>
    <property type="evidence" value="ECO:0007669"/>
    <property type="project" value="InterPro"/>
</dbReference>
<evidence type="ECO:0000313" key="5">
    <source>
        <dbReference type="Proteomes" id="UP000295252"/>
    </source>
</evidence>
<dbReference type="Gramene" id="CDP01619">
    <property type="protein sequence ID" value="CDP01619"/>
    <property type="gene ID" value="GSCOC_T00036722001"/>
</dbReference>
<proteinExistence type="inferred from homology"/>
<protein>
    <recommendedName>
        <fullName evidence="3">Glabrous enhancer-binding protein-like DBD domain-containing protein</fullName>
    </recommendedName>
</protein>
<organism evidence="4 5">
    <name type="scientific">Coffea canephora</name>
    <name type="common">Robusta coffee</name>
    <dbReference type="NCBI Taxonomy" id="49390"/>
    <lineage>
        <taxon>Eukaryota</taxon>
        <taxon>Viridiplantae</taxon>
        <taxon>Streptophyta</taxon>
        <taxon>Embryophyta</taxon>
        <taxon>Tracheophyta</taxon>
        <taxon>Spermatophyta</taxon>
        <taxon>Magnoliopsida</taxon>
        <taxon>eudicotyledons</taxon>
        <taxon>Gunneridae</taxon>
        <taxon>Pentapetalae</taxon>
        <taxon>asterids</taxon>
        <taxon>lamiids</taxon>
        <taxon>Gentianales</taxon>
        <taxon>Rubiaceae</taxon>
        <taxon>Ixoroideae</taxon>
        <taxon>Gardenieae complex</taxon>
        <taxon>Bertiereae - Coffeeae clade</taxon>
        <taxon>Coffeeae</taxon>
        <taxon>Coffea</taxon>
    </lineage>
</organism>
<dbReference type="AlphaFoldDB" id="A0A068U0C2"/>
<reference evidence="5" key="1">
    <citation type="journal article" date="2014" name="Science">
        <title>The coffee genome provides insight into the convergent evolution of caffeine biosynthesis.</title>
        <authorList>
            <person name="Denoeud F."/>
            <person name="Carretero-Paulet L."/>
            <person name="Dereeper A."/>
            <person name="Droc G."/>
            <person name="Guyot R."/>
            <person name="Pietrella M."/>
            <person name="Zheng C."/>
            <person name="Alberti A."/>
            <person name="Anthony F."/>
            <person name="Aprea G."/>
            <person name="Aury J.M."/>
            <person name="Bento P."/>
            <person name="Bernard M."/>
            <person name="Bocs S."/>
            <person name="Campa C."/>
            <person name="Cenci A."/>
            <person name="Combes M.C."/>
            <person name="Crouzillat D."/>
            <person name="Da Silva C."/>
            <person name="Daddiego L."/>
            <person name="De Bellis F."/>
            <person name="Dussert S."/>
            <person name="Garsmeur O."/>
            <person name="Gayraud T."/>
            <person name="Guignon V."/>
            <person name="Jahn K."/>
            <person name="Jamilloux V."/>
            <person name="Joet T."/>
            <person name="Labadie K."/>
            <person name="Lan T."/>
            <person name="Leclercq J."/>
            <person name="Lepelley M."/>
            <person name="Leroy T."/>
            <person name="Li L.T."/>
            <person name="Librado P."/>
            <person name="Lopez L."/>
            <person name="Munoz A."/>
            <person name="Noel B."/>
            <person name="Pallavicini A."/>
            <person name="Perrotta G."/>
            <person name="Poncet V."/>
            <person name="Pot D."/>
            <person name="Priyono X."/>
            <person name="Rigoreau M."/>
            <person name="Rouard M."/>
            <person name="Rozas J."/>
            <person name="Tranchant-Dubreuil C."/>
            <person name="VanBuren R."/>
            <person name="Zhang Q."/>
            <person name="Andrade A.C."/>
            <person name="Argout X."/>
            <person name="Bertrand B."/>
            <person name="de Kochko A."/>
            <person name="Graziosi G."/>
            <person name="Henry R.J."/>
            <person name="Jayarama X."/>
            <person name="Ming R."/>
            <person name="Nagai C."/>
            <person name="Rounsley S."/>
            <person name="Sankoff D."/>
            <person name="Giuliano G."/>
            <person name="Albert V.A."/>
            <person name="Wincker P."/>
            <person name="Lashermes P."/>
        </authorList>
    </citation>
    <scope>NUCLEOTIDE SEQUENCE [LARGE SCALE GENOMIC DNA]</scope>
    <source>
        <strain evidence="5">cv. DH200-94</strain>
    </source>
</reference>
<dbReference type="InParanoid" id="A0A068U0C2"/>
<feature type="domain" description="Glabrous enhancer-binding protein-like DBD" evidence="3">
    <location>
        <begin position="59"/>
        <end position="152"/>
    </location>
</feature>
<dbReference type="PANTHER" id="PTHR31662">
    <property type="entry name" value="BNAANNG10740D PROTEIN-RELATED"/>
    <property type="match status" value="1"/>
</dbReference>
<comment type="similarity">
    <text evidence="1">Belongs to the GeBP family.</text>
</comment>